<sequence>MRIVESVTYGKRGDPSRNEDGLFIGDTFVAVVDGVTSKCRLDLWHPSPGVVARRLLLAALSSADAGQPDLDMRGMLRLLDSSLRDRYGDVPDHPRGFFEAHPEERLAANAVVFSAARREIWLFGDCRAMVNGREIPTVKRVDVVLGDVRAMVGQLVGRADPDDRRRMLRELGLPTDRETVEEVDDGRRDVGREAIMPLLRLQSRLANRRGEFGYFVFDGYADPDWPVPVVKVGPGDGIVLASDGYPRLGRTLAESERMLADLRRTDPRMIHEVHATKGFMPGLRSFDDRTYVRFTV</sequence>
<dbReference type="AlphaFoldDB" id="A0A2M9HHG7"/>
<evidence type="ECO:0008006" key="3">
    <source>
        <dbReference type="Google" id="ProtNLM"/>
    </source>
</evidence>
<comment type="caution">
    <text evidence="1">The sequence shown here is derived from an EMBL/GenBank/DDBJ whole genome shotgun (WGS) entry which is preliminary data.</text>
</comment>
<keyword evidence="2" id="KW-1185">Reference proteome</keyword>
<dbReference type="Proteomes" id="UP000231451">
    <property type="component" value="Unassembled WGS sequence"/>
</dbReference>
<accession>A0A2M9HHG7</accession>
<evidence type="ECO:0000313" key="2">
    <source>
        <dbReference type="Proteomes" id="UP000231451"/>
    </source>
</evidence>
<dbReference type="OrthoDB" id="508128at2"/>
<name>A0A2M9HHG7_9BIFI</name>
<gene>
    <name evidence="1" type="ORF">CSQ87_01770</name>
</gene>
<proteinExistence type="predicted"/>
<dbReference type="RefSeq" id="WP_100512131.1">
    <property type="nucleotide sequence ID" value="NZ_PEBK01000001.1"/>
</dbReference>
<protein>
    <recommendedName>
        <fullName evidence="3">Protein phosphatase 2C domain-containing protein</fullName>
    </recommendedName>
</protein>
<dbReference type="EMBL" id="PEBK01000001">
    <property type="protein sequence ID" value="PJM76264.1"/>
    <property type="molecule type" value="Genomic_DNA"/>
</dbReference>
<reference evidence="1 2" key="1">
    <citation type="submission" date="2017-10" db="EMBL/GenBank/DDBJ databases">
        <title>Draft genome sequences of strains TRE 1, TRE 9, TRE H and TRI 7, isolated from tamarins, belonging to four potential novel Bifidobacterium species.</title>
        <authorList>
            <person name="Mattarelli P."/>
            <person name="Modesto M."/>
            <person name="Puglisi E."/>
            <person name="Morelli L."/>
            <person name="Spezio C."/>
            <person name="Bonetti A."/>
            <person name="Sandri C."/>
        </authorList>
    </citation>
    <scope>NUCLEOTIDE SEQUENCE [LARGE SCALE GENOMIC DNA]</scope>
    <source>
        <strain evidence="2">TRI7</strain>
    </source>
</reference>
<organism evidence="1 2">
    <name type="scientific">Bifidobacterium simiarum</name>
    <dbReference type="NCBI Taxonomy" id="2045441"/>
    <lineage>
        <taxon>Bacteria</taxon>
        <taxon>Bacillati</taxon>
        <taxon>Actinomycetota</taxon>
        <taxon>Actinomycetes</taxon>
        <taxon>Bifidobacteriales</taxon>
        <taxon>Bifidobacteriaceae</taxon>
        <taxon>Bifidobacterium</taxon>
    </lineage>
</organism>
<evidence type="ECO:0000313" key="1">
    <source>
        <dbReference type="EMBL" id="PJM76264.1"/>
    </source>
</evidence>